<reference evidence="1 2" key="1">
    <citation type="submission" date="2019-11" db="EMBL/GenBank/DDBJ databases">
        <authorList>
            <person name="Dong K."/>
        </authorList>
    </citation>
    <scope>NUCLEOTIDE SEQUENCE [LARGE SCALE GENOMIC DNA]</scope>
    <source>
        <strain evidence="1 2">DK608</strain>
    </source>
</reference>
<sequence>MPLLTIGQTWSDPIELQPRDMVQNHGLFLIELCPNNPLVDAASLRLPPDTGAIEIDQAVRVVARSLGGAGHLSIVRGF</sequence>
<keyword evidence="2" id="KW-1185">Reference proteome</keyword>
<proteinExistence type="predicted"/>
<gene>
    <name evidence="1" type="ORF">GL284_21160</name>
</gene>
<dbReference type="EMBL" id="WMII01000063">
    <property type="protein sequence ID" value="MTH66749.1"/>
    <property type="molecule type" value="Genomic_DNA"/>
</dbReference>
<evidence type="ECO:0000313" key="2">
    <source>
        <dbReference type="Proteomes" id="UP000478740"/>
    </source>
</evidence>
<dbReference type="Proteomes" id="UP000478740">
    <property type="component" value="Unassembled WGS sequence"/>
</dbReference>
<dbReference type="AlphaFoldDB" id="A0A6L6J3I5"/>
<name>A0A6L6J3I5_9RHOB</name>
<evidence type="ECO:0000313" key="1">
    <source>
        <dbReference type="EMBL" id="MTH66749.1"/>
    </source>
</evidence>
<dbReference type="RefSeq" id="WP_155046383.1">
    <property type="nucleotide sequence ID" value="NZ_WMIH01000064.1"/>
</dbReference>
<organism evidence="1 2">
    <name type="scientific">Paracoccus shanxieyensis</name>
    <dbReference type="NCBI Taxonomy" id="2675752"/>
    <lineage>
        <taxon>Bacteria</taxon>
        <taxon>Pseudomonadati</taxon>
        <taxon>Pseudomonadota</taxon>
        <taxon>Alphaproteobacteria</taxon>
        <taxon>Rhodobacterales</taxon>
        <taxon>Paracoccaceae</taxon>
        <taxon>Paracoccus</taxon>
    </lineage>
</organism>
<comment type="caution">
    <text evidence="1">The sequence shown here is derived from an EMBL/GenBank/DDBJ whole genome shotgun (WGS) entry which is preliminary data.</text>
</comment>
<accession>A0A6L6J3I5</accession>
<protein>
    <submittedName>
        <fullName evidence="1">Uncharacterized protein</fullName>
    </submittedName>
</protein>